<organism evidence="2 3">
    <name type="scientific">Fusarium oligoseptatum</name>
    <dbReference type="NCBI Taxonomy" id="2604345"/>
    <lineage>
        <taxon>Eukaryota</taxon>
        <taxon>Fungi</taxon>
        <taxon>Dikarya</taxon>
        <taxon>Ascomycota</taxon>
        <taxon>Pezizomycotina</taxon>
        <taxon>Sordariomycetes</taxon>
        <taxon>Hypocreomycetidae</taxon>
        <taxon>Hypocreales</taxon>
        <taxon>Nectriaceae</taxon>
        <taxon>Fusarium</taxon>
        <taxon>Fusarium solani species complex</taxon>
    </lineage>
</organism>
<evidence type="ECO:0000256" key="1">
    <source>
        <dbReference type="SAM" id="Phobius"/>
    </source>
</evidence>
<comment type="caution">
    <text evidence="2">The sequence shown here is derived from an EMBL/GenBank/DDBJ whole genome shotgun (WGS) entry which is preliminary data.</text>
</comment>
<protein>
    <submittedName>
        <fullName evidence="2">Uncharacterized protein</fullName>
    </submittedName>
</protein>
<accession>A0A428SQI2</accession>
<keyword evidence="1" id="KW-1133">Transmembrane helix</keyword>
<feature type="transmembrane region" description="Helical" evidence="1">
    <location>
        <begin position="176"/>
        <end position="196"/>
    </location>
</feature>
<dbReference type="Proteomes" id="UP000287144">
    <property type="component" value="Unassembled WGS sequence"/>
</dbReference>
<name>A0A428SQI2_9HYPO</name>
<dbReference type="STRING" id="1325735.A0A428SQI2"/>
<dbReference type="EMBL" id="NKCK01000210">
    <property type="protein sequence ID" value="RSL92039.1"/>
    <property type="molecule type" value="Genomic_DNA"/>
</dbReference>
<evidence type="ECO:0000313" key="3">
    <source>
        <dbReference type="Proteomes" id="UP000287144"/>
    </source>
</evidence>
<sequence>MPSVSPPSDFRVHLSFCLVPKAVWESQDTTLAGKLMAGLYWDMRGEDFGDDGEIWARERVQRITGIEILGLVDEEQDPNSCHAYFASLRQGWEYMNISWNDVDFAIILGFLVTGPQAAPRTMDLFTRFSILRIEQALEARQMVAGNGFMTCWCVGAAAGAVTFLTGGLAAPVTIPLFVGSGVTGMGFGVAGASISARDLNMWKKRIEWCQTLQRRFPQLEGLFEK</sequence>
<gene>
    <name evidence="2" type="ORF">CEP52_014059</name>
</gene>
<keyword evidence="1" id="KW-0812">Transmembrane</keyword>
<evidence type="ECO:0000313" key="2">
    <source>
        <dbReference type="EMBL" id="RSL92039.1"/>
    </source>
</evidence>
<dbReference type="AlphaFoldDB" id="A0A428SQI2"/>
<proteinExistence type="predicted"/>
<keyword evidence="3" id="KW-1185">Reference proteome</keyword>
<keyword evidence="1" id="KW-0472">Membrane</keyword>
<feature type="transmembrane region" description="Helical" evidence="1">
    <location>
        <begin position="147"/>
        <end position="170"/>
    </location>
</feature>
<reference evidence="2 3" key="1">
    <citation type="submission" date="2017-06" db="EMBL/GenBank/DDBJ databases">
        <title>Comparative genomic analysis of Ambrosia Fusariam Clade fungi.</title>
        <authorList>
            <person name="Stajich J.E."/>
            <person name="Carrillo J."/>
            <person name="Kijimoto T."/>
            <person name="Eskalen A."/>
            <person name="O'Donnell K."/>
            <person name="Kasson M."/>
        </authorList>
    </citation>
    <scope>NUCLEOTIDE SEQUENCE [LARGE SCALE GENOMIC DNA]</scope>
    <source>
        <strain evidence="2 3">NRRL62579</strain>
    </source>
</reference>